<evidence type="ECO:0000256" key="1">
    <source>
        <dbReference type="SAM" id="MobiDB-lite"/>
    </source>
</evidence>
<evidence type="ECO:0000313" key="2">
    <source>
        <dbReference type="EMBL" id="KAG9464235.1"/>
    </source>
</evidence>
<dbReference type="Proteomes" id="UP000770717">
    <property type="component" value="Unassembled WGS sequence"/>
</dbReference>
<protein>
    <submittedName>
        <fullName evidence="2">Uncharacterized protein</fullName>
    </submittedName>
</protein>
<keyword evidence="3" id="KW-1185">Reference proteome</keyword>
<gene>
    <name evidence="2" type="ORF">GDO78_020273</name>
</gene>
<name>A0A8J6BIN4_ELECQ</name>
<feature type="region of interest" description="Disordered" evidence="1">
    <location>
        <begin position="26"/>
        <end position="50"/>
    </location>
</feature>
<accession>A0A8J6BIN4</accession>
<reference evidence="2" key="1">
    <citation type="thesis" date="2020" institute="ProQuest LLC" country="789 East Eisenhower Parkway, Ann Arbor, MI, USA">
        <title>Comparative Genomics and Chromosome Evolution.</title>
        <authorList>
            <person name="Mudd A.B."/>
        </authorList>
    </citation>
    <scope>NUCLEOTIDE SEQUENCE</scope>
    <source>
        <strain evidence="2">HN-11 Male</strain>
        <tissue evidence="2">Kidney and liver</tissue>
    </source>
</reference>
<dbReference type="EMBL" id="WNTK01004818">
    <property type="protein sequence ID" value="KAG9464235.1"/>
    <property type="molecule type" value="Genomic_DNA"/>
</dbReference>
<dbReference type="AlphaFoldDB" id="A0A8J6BIN4"/>
<sequence>MRRREDFLAGVSGGIRFLQLSSMKGSFSKTKNVPTNSTKSGISSDSPPTTYTHNGYQLSLISISTEETSFSRKIKDWPKYKHISYASTFINS</sequence>
<comment type="caution">
    <text evidence="2">The sequence shown here is derived from an EMBL/GenBank/DDBJ whole genome shotgun (WGS) entry which is preliminary data.</text>
</comment>
<proteinExistence type="predicted"/>
<evidence type="ECO:0000313" key="3">
    <source>
        <dbReference type="Proteomes" id="UP000770717"/>
    </source>
</evidence>
<organism evidence="2 3">
    <name type="scientific">Eleutherodactylus coqui</name>
    <name type="common">Puerto Rican coqui</name>
    <dbReference type="NCBI Taxonomy" id="57060"/>
    <lineage>
        <taxon>Eukaryota</taxon>
        <taxon>Metazoa</taxon>
        <taxon>Chordata</taxon>
        <taxon>Craniata</taxon>
        <taxon>Vertebrata</taxon>
        <taxon>Euteleostomi</taxon>
        <taxon>Amphibia</taxon>
        <taxon>Batrachia</taxon>
        <taxon>Anura</taxon>
        <taxon>Neobatrachia</taxon>
        <taxon>Hyloidea</taxon>
        <taxon>Eleutherodactylidae</taxon>
        <taxon>Eleutherodactylinae</taxon>
        <taxon>Eleutherodactylus</taxon>
        <taxon>Eleutherodactylus</taxon>
    </lineage>
</organism>